<dbReference type="EMBL" id="KF640086">
    <property type="protein sequence ID" value="AHB60796.1"/>
    <property type="molecule type" value="Genomic_DNA"/>
</dbReference>
<sequence length="182" mass="21580">MSINKLIELENKKEKIEKRISRLKNRVSLENSQKRAKEDAYKKRLAATFLLSDIFSLVKRVSFSRYEMFTIAGLIIMNDLNKYTSDILMASYNFEIQKCIRSKDYENELLLLGKDQYLVDRKISKDINEILQLINGIMIKCKRLIENSNLEDLRTKGQIQFVKIKEKQRRKKIESILNQLKK</sequence>
<evidence type="ECO:0000256" key="1">
    <source>
        <dbReference type="SAM" id="Coils"/>
    </source>
</evidence>
<keyword evidence="1" id="KW-0175">Coiled coil</keyword>
<geneLocation type="plasmid" evidence="2">
    <name>pFNPA10</name>
</geneLocation>
<reference evidence="2" key="1">
    <citation type="journal article" date="2014" name="Genome">
        <title>Comparative analyses of a putative Francisella conjugative element.</title>
        <authorList>
            <person name="Siddaramappa S."/>
            <person name="Challacombe J.F."/>
            <person name="Petersen J.M."/>
            <person name="Pillai S."/>
            <person name="Kuske C.R."/>
        </authorList>
    </citation>
    <scope>NUCLEOTIDE SEQUENCE</scope>
    <source>
        <strain evidence="2">PA10-7858</strain>
        <plasmid evidence="2">pFNPA10</plasmid>
    </source>
</reference>
<keyword evidence="2" id="KW-0614">Plasmid</keyword>
<proteinExistence type="predicted"/>
<evidence type="ECO:0000313" key="2">
    <source>
        <dbReference type="EMBL" id="AHB60796.1"/>
    </source>
</evidence>
<feature type="coiled-coil region" evidence="1">
    <location>
        <begin position="6"/>
        <end position="33"/>
    </location>
</feature>
<name>V5T9P7_FRANO</name>
<dbReference type="RefSeq" id="WP_023893578.1">
    <property type="nucleotide sequence ID" value="NC_023026.1"/>
</dbReference>
<organism evidence="2">
    <name type="scientific">Francisella tularensis subsp. novicida PA10-7858</name>
    <dbReference type="NCBI Taxonomy" id="1386968"/>
    <lineage>
        <taxon>Bacteria</taxon>
        <taxon>Pseudomonadati</taxon>
        <taxon>Pseudomonadota</taxon>
        <taxon>Gammaproteobacteria</taxon>
        <taxon>Thiotrichales</taxon>
        <taxon>Francisellaceae</taxon>
        <taxon>Francisella</taxon>
    </lineage>
</organism>
<gene>
    <name evidence="2" type="ORF">N894_0028</name>
</gene>
<accession>V5T9P7</accession>
<protein>
    <submittedName>
        <fullName evidence="2">Uncharacterized protein</fullName>
    </submittedName>
</protein>
<dbReference type="AlphaFoldDB" id="V5T9P7"/>